<organism evidence="1 2">
    <name type="scientific">Bacillus cereus</name>
    <dbReference type="NCBI Taxonomy" id="1396"/>
    <lineage>
        <taxon>Bacteria</taxon>
        <taxon>Bacillati</taxon>
        <taxon>Bacillota</taxon>
        <taxon>Bacilli</taxon>
        <taxon>Bacillales</taxon>
        <taxon>Bacillaceae</taxon>
        <taxon>Bacillus</taxon>
        <taxon>Bacillus cereus group</taxon>
    </lineage>
</organism>
<evidence type="ECO:0000313" key="1">
    <source>
        <dbReference type="EMBL" id="KAB2446028.1"/>
    </source>
</evidence>
<dbReference type="AlphaFoldDB" id="A0AAN5XJG4"/>
<dbReference type="EMBL" id="WBPI01000027">
    <property type="protein sequence ID" value="KAB2446028.1"/>
    <property type="molecule type" value="Genomic_DNA"/>
</dbReference>
<proteinExistence type="predicted"/>
<accession>A0AAN5XJG4</accession>
<reference evidence="1 2" key="1">
    <citation type="submission" date="2019-10" db="EMBL/GenBank/DDBJ databases">
        <title>Bacillus from the desert of Cuatro Cinegas, Coahuila.</title>
        <authorList>
            <person name="Olmedo-Alvarez G."/>
            <person name="Saldana S."/>
            <person name="Barcelo D."/>
        </authorList>
    </citation>
    <scope>NUCLEOTIDE SEQUENCE [LARGE SCALE GENOMIC DNA]</scope>
    <source>
        <strain evidence="1 2">CH316_11T</strain>
    </source>
</reference>
<sequence length="362" mass="40419">MSIENNTNIQINGKRTVKGDGLMDDFLKQFTAVNRYSIAEGFEGGFLSGDSTKSEFYWNVGIMRINKNSESIVPKEIEETDAFRLTNVEDMIKKVNQLPGIGEEFIGAIPTFEQGTHNGIVTNGVIFIRENAADLISVPVLTLKNYAQDITTSVKSRFFAVNRYLHDLGTHPGGFPTFSEESLLNDEDSINLIAFKEGYCSHEGIPDIHFNAQFYEYHDFTWDNEFIIRKAINEVIRSFSSSPFLKDDEKLALTEALKTNMLIYPETDPTLNGGALGNKITLNLNTLLSSNNGFTELCRTTIHEFMHVAGYSHINKLDSFQNYAGCGCTGLTVGVPLEALKYWTSVPLKAECTFGNVQSDHI</sequence>
<dbReference type="Proteomes" id="UP000461739">
    <property type="component" value="Unassembled WGS sequence"/>
</dbReference>
<protein>
    <submittedName>
        <fullName evidence="1">Uncharacterized protein</fullName>
    </submittedName>
</protein>
<evidence type="ECO:0000313" key="2">
    <source>
        <dbReference type="Proteomes" id="UP000461739"/>
    </source>
</evidence>
<gene>
    <name evidence="1" type="ORF">F8165_28245</name>
</gene>
<name>A0AAN5XJG4_BACCE</name>
<comment type="caution">
    <text evidence="1">The sequence shown here is derived from an EMBL/GenBank/DDBJ whole genome shotgun (WGS) entry which is preliminary data.</text>
</comment>